<dbReference type="GO" id="GO:0003824">
    <property type="term" value="F:catalytic activity"/>
    <property type="evidence" value="ECO:0007669"/>
    <property type="project" value="UniProtKB-ARBA"/>
</dbReference>
<comment type="similarity">
    <text evidence="1">Belongs to the enoyl-CoA hydratase/isomerase family.</text>
</comment>
<organism evidence="3 4">
    <name type="scientific">Actinomadura mexicana</name>
    <dbReference type="NCBI Taxonomy" id="134959"/>
    <lineage>
        <taxon>Bacteria</taxon>
        <taxon>Bacillati</taxon>
        <taxon>Actinomycetota</taxon>
        <taxon>Actinomycetes</taxon>
        <taxon>Streptosporangiales</taxon>
        <taxon>Thermomonosporaceae</taxon>
        <taxon>Actinomadura</taxon>
    </lineage>
</organism>
<evidence type="ECO:0000256" key="1">
    <source>
        <dbReference type="ARBA" id="ARBA00005254"/>
    </source>
</evidence>
<dbReference type="RefSeq" id="WP_089314720.1">
    <property type="nucleotide sequence ID" value="NZ_FZNP01000011.1"/>
</dbReference>
<feature type="region of interest" description="Disordered" evidence="2">
    <location>
        <begin position="235"/>
        <end position="258"/>
    </location>
</feature>
<keyword evidence="4" id="KW-1185">Reference proteome</keyword>
<reference evidence="4" key="1">
    <citation type="submission" date="2017-06" db="EMBL/GenBank/DDBJ databases">
        <authorList>
            <person name="Varghese N."/>
            <person name="Submissions S."/>
        </authorList>
    </citation>
    <scope>NUCLEOTIDE SEQUENCE [LARGE SCALE GENOMIC DNA]</scope>
    <source>
        <strain evidence="4">DSM 44485</strain>
    </source>
</reference>
<dbReference type="InterPro" id="IPR014748">
    <property type="entry name" value="Enoyl-CoA_hydra_C"/>
</dbReference>
<accession>A0A239C2K3</accession>
<gene>
    <name evidence="3" type="ORF">SAMN06265355_111222</name>
</gene>
<dbReference type="PANTHER" id="PTHR42964:SF1">
    <property type="entry name" value="POLYKETIDE BIOSYNTHESIS ENOYL-COA HYDRATASE PKSH-RELATED"/>
    <property type="match status" value="1"/>
</dbReference>
<dbReference type="PANTHER" id="PTHR42964">
    <property type="entry name" value="ENOYL-COA HYDRATASE"/>
    <property type="match status" value="1"/>
</dbReference>
<dbReference type="InterPro" id="IPR001753">
    <property type="entry name" value="Enoyl-CoA_hydra/iso"/>
</dbReference>
<dbReference type="Gene3D" id="3.90.226.10">
    <property type="entry name" value="2-enoyl-CoA Hydratase, Chain A, domain 1"/>
    <property type="match status" value="1"/>
</dbReference>
<name>A0A239C2K3_9ACTN</name>
<dbReference type="SUPFAM" id="SSF52096">
    <property type="entry name" value="ClpP/crotonase"/>
    <property type="match status" value="1"/>
</dbReference>
<dbReference type="CDD" id="cd06558">
    <property type="entry name" value="crotonase-like"/>
    <property type="match status" value="1"/>
</dbReference>
<evidence type="ECO:0000313" key="4">
    <source>
        <dbReference type="Proteomes" id="UP000198420"/>
    </source>
</evidence>
<dbReference type="InterPro" id="IPR051683">
    <property type="entry name" value="Enoyl-CoA_Hydratase/Isomerase"/>
</dbReference>
<dbReference type="AlphaFoldDB" id="A0A239C2K3"/>
<dbReference type="InterPro" id="IPR029045">
    <property type="entry name" value="ClpP/crotonase-like_dom_sf"/>
</dbReference>
<protein>
    <submittedName>
        <fullName evidence="3">Enoyl-CoA hydratase/carnithine racemase</fullName>
    </submittedName>
</protein>
<dbReference type="Proteomes" id="UP000198420">
    <property type="component" value="Unassembled WGS sequence"/>
</dbReference>
<sequence length="258" mass="27287">MSYETIAVHADGPVLHVALHRPDRLNAFDRTMTGELTELWRGTARDRSVRVVVLTGTGRAFCSGADMGDLAGERGPRGAGVDDELAFLPGPHLDVPVIVAVNGICAGGGLHFVADADIVIASESAAFVDPHVSVGQVSALEPVSLALRVPIPRLLRLALLGRGERLDAAAALACDLVSEVVPGVDLLQRARELAALVAANSPAAVAATRGALRSLEGRLLRSSMEEGWQTIMDHWRHPDSAEGPRAFAERRAPRWAGD</sequence>
<dbReference type="EMBL" id="FZNP01000011">
    <property type="protein sequence ID" value="SNS13898.1"/>
    <property type="molecule type" value="Genomic_DNA"/>
</dbReference>
<evidence type="ECO:0000256" key="2">
    <source>
        <dbReference type="SAM" id="MobiDB-lite"/>
    </source>
</evidence>
<dbReference type="OrthoDB" id="153350at2"/>
<dbReference type="Gene3D" id="1.10.12.10">
    <property type="entry name" value="Lyase 2-enoyl-coa Hydratase, Chain A, domain 2"/>
    <property type="match status" value="1"/>
</dbReference>
<evidence type="ECO:0000313" key="3">
    <source>
        <dbReference type="EMBL" id="SNS13898.1"/>
    </source>
</evidence>
<dbReference type="Pfam" id="PF00378">
    <property type="entry name" value="ECH_1"/>
    <property type="match status" value="1"/>
</dbReference>
<proteinExistence type="inferred from homology"/>